<dbReference type="AlphaFoldDB" id="A0A9D4P2N1"/>
<dbReference type="InterPro" id="IPR036774">
    <property type="entry name" value="ERV/ALR_sulphydryl_oxid_sf"/>
</dbReference>
<evidence type="ECO:0000256" key="7">
    <source>
        <dbReference type="RuleBase" id="RU371123"/>
    </source>
</evidence>
<dbReference type="GO" id="GO:0005615">
    <property type="term" value="C:extracellular space"/>
    <property type="evidence" value="ECO:0007669"/>
    <property type="project" value="TreeGrafter"/>
</dbReference>
<dbReference type="InterPro" id="IPR040986">
    <property type="entry name" value="QSOX_FAD-bd_dom"/>
</dbReference>
<dbReference type="InterPro" id="IPR042568">
    <property type="entry name" value="QSOX_FAD-bd_sf"/>
</dbReference>
<keyword evidence="4 7" id="KW-0274">FAD</keyword>
<dbReference type="Gene3D" id="1.20.120.1960">
    <property type="entry name" value="QSOX sulfhydryl oxidase domain"/>
    <property type="match status" value="1"/>
</dbReference>
<evidence type="ECO:0000313" key="9">
    <source>
        <dbReference type="EMBL" id="KAH7642808.1"/>
    </source>
</evidence>
<dbReference type="Gene3D" id="1.20.120.310">
    <property type="entry name" value="ERV/ALR sulfhydryl oxidase domain"/>
    <property type="match status" value="1"/>
</dbReference>
<dbReference type="PROSITE" id="PS51324">
    <property type="entry name" value="ERV_ALR"/>
    <property type="match status" value="1"/>
</dbReference>
<gene>
    <name evidence="9" type="ORF">HUG17_9499</name>
</gene>
<protein>
    <recommendedName>
        <fullName evidence="7">Sulfhydryl oxidase</fullName>
        <ecNumber evidence="7">1.8.3.2</ecNumber>
    </recommendedName>
</protein>
<comment type="caution">
    <text evidence="9">The sequence shown here is derived from an EMBL/GenBank/DDBJ whole genome shotgun (WGS) entry which is preliminary data.</text>
</comment>
<dbReference type="SUPFAM" id="SSF69000">
    <property type="entry name" value="FAD-dependent thiol oxidase"/>
    <property type="match status" value="1"/>
</dbReference>
<dbReference type="EC" id="1.8.3.2" evidence="7"/>
<dbReference type="Proteomes" id="UP000828236">
    <property type="component" value="Unassembled WGS sequence"/>
</dbReference>
<dbReference type="GO" id="GO:0006457">
    <property type="term" value="P:protein folding"/>
    <property type="evidence" value="ECO:0007669"/>
    <property type="project" value="TreeGrafter"/>
</dbReference>
<feature type="domain" description="ERV/ALR sulfhydryl oxidase" evidence="8">
    <location>
        <begin position="418"/>
        <end position="534"/>
    </location>
</feature>
<dbReference type="GO" id="GO:0000139">
    <property type="term" value="C:Golgi membrane"/>
    <property type="evidence" value="ECO:0007669"/>
    <property type="project" value="TreeGrafter"/>
</dbReference>
<dbReference type="Pfam" id="PF18371">
    <property type="entry name" value="FAD_SOX"/>
    <property type="match status" value="1"/>
</dbReference>
<dbReference type="EMBL" id="SDOV01000003">
    <property type="protein sequence ID" value="KAH7642808.1"/>
    <property type="molecule type" value="Genomic_DNA"/>
</dbReference>
<dbReference type="GO" id="GO:0003756">
    <property type="term" value="F:protein disulfide isomerase activity"/>
    <property type="evidence" value="ECO:0007669"/>
    <property type="project" value="TreeGrafter"/>
</dbReference>
<dbReference type="GO" id="GO:0016971">
    <property type="term" value="F:flavin-dependent sulfhydryl oxidase activity"/>
    <property type="evidence" value="ECO:0007669"/>
    <property type="project" value="InterPro"/>
</dbReference>
<evidence type="ECO:0000256" key="3">
    <source>
        <dbReference type="ARBA" id="ARBA00022729"/>
    </source>
</evidence>
<dbReference type="Gene3D" id="3.40.30.10">
    <property type="entry name" value="Glutaredoxin"/>
    <property type="match status" value="1"/>
</dbReference>
<keyword evidence="3" id="KW-0732">Signal</keyword>
<dbReference type="Pfam" id="PF04777">
    <property type="entry name" value="Evr1_Alr"/>
    <property type="match status" value="1"/>
</dbReference>
<dbReference type="InterPro" id="IPR036249">
    <property type="entry name" value="Thioredoxin-like_sf"/>
</dbReference>
<evidence type="ECO:0000259" key="8">
    <source>
        <dbReference type="PROSITE" id="PS51324"/>
    </source>
</evidence>
<comment type="catalytic activity">
    <reaction evidence="7">
        <text>2 R'C(R)SH + O2 = R'C(R)S-S(R)CR' + H2O2</text>
        <dbReference type="Rhea" id="RHEA:17357"/>
        <dbReference type="ChEBI" id="CHEBI:15379"/>
        <dbReference type="ChEBI" id="CHEBI:16240"/>
        <dbReference type="ChEBI" id="CHEBI:16520"/>
        <dbReference type="ChEBI" id="CHEBI:17412"/>
        <dbReference type="EC" id="1.8.3.2"/>
    </reaction>
</comment>
<evidence type="ECO:0000256" key="1">
    <source>
        <dbReference type="ARBA" id="ARBA00001974"/>
    </source>
</evidence>
<proteinExistence type="predicted"/>
<dbReference type="InterPro" id="IPR039798">
    <property type="entry name" value="Sulfhydryl_oxidase"/>
</dbReference>
<comment type="cofactor">
    <cofactor evidence="1 7">
        <name>FAD</name>
        <dbReference type="ChEBI" id="CHEBI:57692"/>
    </cofactor>
</comment>
<name>A0A9D4P2N1_DERFA</name>
<keyword evidence="2 7" id="KW-0285">Flavoprotein</keyword>
<evidence type="ECO:0000256" key="5">
    <source>
        <dbReference type="ARBA" id="ARBA00023002"/>
    </source>
</evidence>
<dbReference type="PANTHER" id="PTHR22897">
    <property type="entry name" value="QUIESCIN Q6-RELATED SULFHYDRYL OXIDASE"/>
    <property type="match status" value="1"/>
</dbReference>
<sequence>MIQTQSSNLYDHHDESNVISLSDKTFFNQIQSVNKDRLIIINYYKHWSPECQRFAILFTNFSHNIRSWQRIVKLYAIDCAENLVCHQVLQQPSNDDNDNDDRMTVDFPIIQFIEPPGVKDIGRDAKQINHGIDTIDNLRKITIETIVSNTFLANHYSLIPLMAKNIDEICFILKQDNHDQQQLLSIKEDRELYAIIERVPETEFGAWIMIDMIDYRNFVTIKRFIGDDRLMTSLFSYPIKLPIILEISSTTCQYRIIGNVKNSRMLRNEFIQSIRDRFGPMINSDDIDDHLTTITAEQRNRSTNQFYKMKNIDENKVVHYNLSYVDLHNALRYSLVFEVVNGRRRFNGRQLQVIKRLFTTILQYFPFDNENVRRLFKRMTGWFSNKNDRLNVDKYLAAVKTADGFLKPLESWRHCNGSRPIYRGYPCGLWVLFHAMTVHEFNQTKMAMLNTNDTVRKTLPEPKVLPVMRDYIETFFTCLQCRHYFLNVSNNLLEQLPYPNSSVIWLWTIHNQMNSRLSNDDGNTFIQDPHYPKYQFPTRTMCPKCLNDRGHYNQHYVIDYLEHYYSKSTMRANSASCHHHHQVNYMTISMMMTILIINGFQN</sequence>
<dbReference type="SUPFAM" id="SSF52833">
    <property type="entry name" value="Thioredoxin-like"/>
    <property type="match status" value="1"/>
</dbReference>
<evidence type="ECO:0000256" key="2">
    <source>
        <dbReference type="ARBA" id="ARBA00022630"/>
    </source>
</evidence>
<evidence type="ECO:0000256" key="4">
    <source>
        <dbReference type="ARBA" id="ARBA00022827"/>
    </source>
</evidence>
<keyword evidence="6" id="KW-1015">Disulfide bond</keyword>
<dbReference type="InterPro" id="IPR017905">
    <property type="entry name" value="ERV/ALR_sulphydryl_oxidase"/>
</dbReference>
<accession>A0A9D4P2N1</accession>
<reference evidence="9" key="2">
    <citation type="journal article" date="2021" name="World Allergy Organ. J.">
        <title>Chromosome-level assembly of Dermatophagoides farinae genome and transcriptome reveals two novel allergens Der f 37 and Der f 39.</title>
        <authorList>
            <person name="Chen J."/>
            <person name="Cai Z."/>
            <person name="Fan D."/>
            <person name="Hu J."/>
            <person name="Hou Y."/>
            <person name="He Y."/>
            <person name="Zhang Z."/>
            <person name="Zhao Z."/>
            <person name="Gao P."/>
            <person name="Hu W."/>
            <person name="Sun J."/>
            <person name="Li J."/>
            <person name="Ji K."/>
        </authorList>
    </citation>
    <scope>NUCLEOTIDE SEQUENCE</scope>
    <source>
        <strain evidence="9">JKM2019</strain>
    </source>
</reference>
<dbReference type="PANTHER" id="PTHR22897:SF8">
    <property type="entry name" value="SULFHYDRYL OXIDASE"/>
    <property type="match status" value="1"/>
</dbReference>
<evidence type="ECO:0000256" key="6">
    <source>
        <dbReference type="ARBA" id="ARBA00023157"/>
    </source>
</evidence>
<keyword evidence="5 7" id="KW-0560">Oxidoreductase</keyword>
<organism evidence="9">
    <name type="scientific">Dermatophagoides farinae</name>
    <name type="common">American house dust mite</name>
    <dbReference type="NCBI Taxonomy" id="6954"/>
    <lineage>
        <taxon>Eukaryota</taxon>
        <taxon>Metazoa</taxon>
        <taxon>Ecdysozoa</taxon>
        <taxon>Arthropoda</taxon>
        <taxon>Chelicerata</taxon>
        <taxon>Arachnida</taxon>
        <taxon>Acari</taxon>
        <taxon>Acariformes</taxon>
        <taxon>Sarcoptiformes</taxon>
        <taxon>Astigmata</taxon>
        <taxon>Psoroptidia</taxon>
        <taxon>Analgoidea</taxon>
        <taxon>Pyroglyphidae</taxon>
        <taxon>Dermatophagoidinae</taxon>
        <taxon>Dermatophagoides</taxon>
    </lineage>
</organism>
<reference evidence="9" key="1">
    <citation type="submission" date="2020-06" db="EMBL/GenBank/DDBJ databases">
        <authorList>
            <person name="Ji K."/>
            <person name="Li J."/>
        </authorList>
    </citation>
    <scope>NUCLEOTIDE SEQUENCE</scope>
    <source>
        <strain evidence="9">JKM2019</strain>
        <tissue evidence="9">Whole body</tissue>
    </source>
</reference>